<sequence>MSRFILMIIGAVVVLAGLQWIVPKWAAGQVASQIASRDGGVKPQVEIAALPFWILAQGQFQDLYIKASGLRVDGITLSQAQVNWQNGQVSLSALSRKKLDVQKTGHVRAHIVLDGAALSAFLAQQGAVKDPSVSLTPGVVSIRGRLTLGQLNVPLNARGTLSVSSDKKAILFHATSFDGIQLPLLADLQIFQIDSLNLPVPMVIQSVDIRQNQLVVEASTP</sequence>
<organism evidence="1 2">
    <name type="scientific">Sulfobacillus benefaciens</name>
    <dbReference type="NCBI Taxonomy" id="453960"/>
    <lineage>
        <taxon>Bacteria</taxon>
        <taxon>Bacillati</taxon>
        <taxon>Bacillota</taxon>
        <taxon>Clostridia</taxon>
        <taxon>Eubacteriales</taxon>
        <taxon>Clostridiales Family XVII. Incertae Sedis</taxon>
        <taxon>Sulfobacillus</taxon>
    </lineage>
</organism>
<dbReference type="InterPro" id="IPR021373">
    <property type="entry name" value="DUF2993"/>
</dbReference>
<protein>
    <submittedName>
        <fullName evidence="1">DUF2993 domain-containing protein</fullName>
    </submittedName>
</protein>
<comment type="caution">
    <text evidence="1">The sequence shown here is derived from an EMBL/GenBank/DDBJ whole genome shotgun (WGS) entry which is preliminary data.</text>
</comment>
<dbReference type="EMBL" id="PXYT01000077">
    <property type="protein sequence ID" value="PSR24467.1"/>
    <property type="molecule type" value="Genomic_DNA"/>
</dbReference>
<accession>A0A2T2WQF2</accession>
<evidence type="ECO:0000313" key="2">
    <source>
        <dbReference type="Proteomes" id="UP000242699"/>
    </source>
</evidence>
<reference evidence="1 2" key="1">
    <citation type="journal article" date="2014" name="BMC Genomics">
        <title>Comparison of environmental and isolate Sulfobacillus genomes reveals diverse carbon, sulfur, nitrogen, and hydrogen metabolisms.</title>
        <authorList>
            <person name="Justice N.B."/>
            <person name="Norman A."/>
            <person name="Brown C.T."/>
            <person name="Singh A."/>
            <person name="Thomas B.C."/>
            <person name="Banfield J.F."/>
        </authorList>
    </citation>
    <scope>NUCLEOTIDE SEQUENCE [LARGE SCALE GENOMIC DNA]</scope>
    <source>
        <strain evidence="1">AMDSBA1</strain>
    </source>
</reference>
<gene>
    <name evidence="1" type="ORF">C7B43_18980</name>
</gene>
<evidence type="ECO:0000313" key="1">
    <source>
        <dbReference type="EMBL" id="PSR24467.1"/>
    </source>
</evidence>
<proteinExistence type="predicted"/>
<dbReference type="AlphaFoldDB" id="A0A2T2WQF2"/>
<name>A0A2T2WQF2_9FIRM</name>
<dbReference type="Proteomes" id="UP000242699">
    <property type="component" value="Unassembled WGS sequence"/>
</dbReference>
<dbReference type="Pfam" id="PF11209">
    <property type="entry name" value="LmeA"/>
    <property type="match status" value="1"/>
</dbReference>